<accession>A0ABR3LNC6</accession>
<comment type="caution">
    <text evidence="1">The sequence shown here is derived from an EMBL/GenBank/DDBJ whole genome shotgun (WGS) entry which is preliminary data.</text>
</comment>
<dbReference type="Proteomes" id="UP001558613">
    <property type="component" value="Unassembled WGS sequence"/>
</dbReference>
<evidence type="ECO:0000313" key="2">
    <source>
        <dbReference type="Proteomes" id="UP001558613"/>
    </source>
</evidence>
<reference evidence="1 2" key="1">
    <citation type="submission" date="2023-09" db="EMBL/GenBank/DDBJ databases">
        <authorList>
            <person name="Wang M."/>
        </authorList>
    </citation>
    <scope>NUCLEOTIDE SEQUENCE [LARGE SCALE GENOMIC DNA]</scope>
    <source>
        <strain evidence="1">GT-2023</strain>
        <tissue evidence="1">Liver</tissue>
    </source>
</reference>
<protein>
    <submittedName>
        <fullName evidence="1">Uncharacterized protein</fullName>
    </submittedName>
</protein>
<keyword evidence="2" id="KW-1185">Reference proteome</keyword>
<name>A0ABR3LNC6_9TELE</name>
<gene>
    <name evidence="1" type="ORF">QQF64_015805</name>
</gene>
<evidence type="ECO:0000313" key="1">
    <source>
        <dbReference type="EMBL" id="KAL1253576.1"/>
    </source>
</evidence>
<organism evidence="1 2">
    <name type="scientific">Cirrhinus molitorella</name>
    <name type="common">mud carp</name>
    <dbReference type="NCBI Taxonomy" id="172907"/>
    <lineage>
        <taxon>Eukaryota</taxon>
        <taxon>Metazoa</taxon>
        <taxon>Chordata</taxon>
        <taxon>Craniata</taxon>
        <taxon>Vertebrata</taxon>
        <taxon>Euteleostomi</taxon>
        <taxon>Actinopterygii</taxon>
        <taxon>Neopterygii</taxon>
        <taxon>Teleostei</taxon>
        <taxon>Ostariophysi</taxon>
        <taxon>Cypriniformes</taxon>
        <taxon>Cyprinidae</taxon>
        <taxon>Labeoninae</taxon>
        <taxon>Labeonini</taxon>
        <taxon>Cirrhinus</taxon>
    </lineage>
</organism>
<dbReference type="EMBL" id="JAYMGO010000020">
    <property type="protein sequence ID" value="KAL1253576.1"/>
    <property type="molecule type" value="Genomic_DNA"/>
</dbReference>
<sequence>MSNRAASDANYNVVKDRYEIISPIFTSSFKTSNMQFRYVVKTSSILMWRWHTPRLWDYGVINSDARYRYRIQTSRLPSAFRNVRSGINGGEERPEILQTPMTRDATLALLITRRNDSDVSDVTTHNDVDDVITFFNFGLT</sequence>
<proteinExistence type="predicted"/>